<gene>
    <name evidence="4" type="ORF">Fot_27678</name>
</gene>
<dbReference type="EMBL" id="JBFOLJ010000008">
    <property type="protein sequence ID" value="KAL2513707.1"/>
    <property type="molecule type" value="Genomic_DNA"/>
</dbReference>
<evidence type="ECO:0000256" key="1">
    <source>
        <dbReference type="SAM" id="Coils"/>
    </source>
</evidence>
<evidence type="ECO:0000256" key="2">
    <source>
        <dbReference type="SAM" id="MobiDB-lite"/>
    </source>
</evidence>
<feature type="coiled-coil region" evidence="1">
    <location>
        <begin position="444"/>
        <end position="473"/>
    </location>
</feature>
<evidence type="ECO:0000313" key="5">
    <source>
        <dbReference type="Proteomes" id="UP001604277"/>
    </source>
</evidence>
<dbReference type="AlphaFoldDB" id="A0ABD1TLU8"/>
<dbReference type="Gene3D" id="1.10.10.60">
    <property type="entry name" value="Homeodomain-like"/>
    <property type="match status" value="1"/>
</dbReference>
<protein>
    <recommendedName>
        <fullName evidence="3">Myb/SANT-like DNA-binding domain-containing protein</fullName>
    </recommendedName>
</protein>
<dbReference type="InterPro" id="IPR044822">
    <property type="entry name" value="Myb_DNA-bind_4"/>
</dbReference>
<accession>A0ABD1TLU8</accession>
<proteinExistence type="predicted"/>
<keyword evidence="5" id="KW-1185">Reference proteome</keyword>
<keyword evidence="1" id="KW-0175">Coiled coil</keyword>
<dbReference type="Proteomes" id="UP001604277">
    <property type="component" value="Unassembled WGS sequence"/>
</dbReference>
<evidence type="ECO:0000259" key="3">
    <source>
        <dbReference type="Pfam" id="PF13837"/>
    </source>
</evidence>
<name>A0ABD1TLU8_9LAMI</name>
<organism evidence="4 5">
    <name type="scientific">Forsythia ovata</name>
    <dbReference type="NCBI Taxonomy" id="205694"/>
    <lineage>
        <taxon>Eukaryota</taxon>
        <taxon>Viridiplantae</taxon>
        <taxon>Streptophyta</taxon>
        <taxon>Embryophyta</taxon>
        <taxon>Tracheophyta</taxon>
        <taxon>Spermatophyta</taxon>
        <taxon>Magnoliopsida</taxon>
        <taxon>eudicotyledons</taxon>
        <taxon>Gunneridae</taxon>
        <taxon>Pentapetalae</taxon>
        <taxon>asterids</taxon>
        <taxon>lamiids</taxon>
        <taxon>Lamiales</taxon>
        <taxon>Oleaceae</taxon>
        <taxon>Forsythieae</taxon>
        <taxon>Forsythia</taxon>
    </lineage>
</organism>
<dbReference type="PANTHER" id="PTHR46327">
    <property type="entry name" value="F16F4.11 PROTEIN-RELATED"/>
    <property type="match status" value="1"/>
</dbReference>
<reference evidence="5" key="1">
    <citation type="submission" date="2024-07" db="EMBL/GenBank/DDBJ databases">
        <title>Two chromosome-level genome assemblies of Korean endemic species Abeliophyllum distichum and Forsythia ovata (Oleaceae).</title>
        <authorList>
            <person name="Jang H."/>
        </authorList>
    </citation>
    <scope>NUCLEOTIDE SEQUENCE [LARGE SCALE GENOMIC DNA]</scope>
</reference>
<dbReference type="Pfam" id="PF13837">
    <property type="entry name" value="Myb_DNA-bind_4"/>
    <property type="match status" value="1"/>
</dbReference>
<sequence length="482" mass="55836">MVYVLCSSVRRAEITNSIYNAEVGEAANQTDGVSKLGDGDQQDSTRNGVFKAREWVFALESKGKKWVTTPTEFSMHWLVLSFCFQLHGEGQSLLKGEFPRLEVAIVIKMESNLSLPGDMMRVDQQQAPYPWQVPDAFSFQVGSMQKFDQPMPLLDGNKDERLNNFSGNSQWMNILGALNEQNEVGAEKREPVWQRIKWTDEMVKLLITAVSYVEEDALSDANNRERRNLFLPLIKGKWRAISNTMVERGYIVSPQQCEDKFNDLNKKYRRLNDILGRRTSCEVVENPAVLESINISNETKEEAKKILICKQLFYREMCSYHNRNRIFLLHDEALQQSLRSALKVKNESKDVIQAVAAKRQKLRKDHGVVNLDCPKNYVECTRSDPQSPKELANANSVPPMGVEREQEQNQRIVSRSLQLKKHMLQLRREMLELEMKKFEWLKSSQEEDRELIKMKQENELMKLENERLAFELTCREMGSDSK</sequence>
<dbReference type="PANTHER" id="PTHR46327:SF3">
    <property type="entry name" value="TRANSCRIPTION FACTOR"/>
    <property type="match status" value="1"/>
</dbReference>
<evidence type="ECO:0000313" key="4">
    <source>
        <dbReference type="EMBL" id="KAL2513707.1"/>
    </source>
</evidence>
<feature type="domain" description="Myb/SANT-like DNA-binding" evidence="3">
    <location>
        <begin position="197"/>
        <end position="285"/>
    </location>
</feature>
<feature type="region of interest" description="Disordered" evidence="2">
    <location>
        <begin position="382"/>
        <end position="409"/>
    </location>
</feature>
<comment type="caution">
    <text evidence="4">The sequence shown here is derived from an EMBL/GenBank/DDBJ whole genome shotgun (WGS) entry which is preliminary data.</text>
</comment>